<protein>
    <recommendedName>
        <fullName evidence="3 8">Electron transfer flavoprotein subunit beta</fullName>
        <shortName evidence="8">Beta-ETF</shortName>
    </recommendedName>
</protein>
<dbReference type="InterPro" id="IPR012255">
    <property type="entry name" value="ETF_b"/>
</dbReference>
<reference evidence="10 11" key="1">
    <citation type="submission" date="2015-03" db="EMBL/GenBank/DDBJ databases">
        <title>Draft genome of the nematode, Opisthorchis viverrini.</title>
        <authorList>
            <person name="Mitreva M."/>
        </authorList>
    </citation>
    <scope>NUCLEOTIDE SEQUENCE [LARGE SCALE GENOMIC DNA]</scope>
    <source>
        <strain evidence="10">Khon Kaen</strain>
    </source>
</reference>
<dbReference type="InterPro" id="IPR014729">
    <property type="entry name" value="Rossmann-like_a/b/a_fold"/>
</dbReference>
<evidence type="ECO:0000256" key="2">
    <source>
        <dbReference type="ARBA" id="ARBA00007557"/>
    </source>
</evidence>
<dbReference type="PANTHER" id="PTHR21294">
    <property type="entry name" value="ELECTRON TRANSFER FLAVOPROTEIN BETA-SUBUNIT"/>
    <property type="match status" value="1"/>
</dbReference>
<dbReference type="GO" id="GO:0005759">
    <property type="term" value="C:mitochondrial matrix"/>
    <property type="evidence" value="ECO:0007669"/>
    <property type="project" value="UniProtKB-SubCell"/>
</dbReference>
<dbReference type="GO" id="GO:0009063">
    <property type="term" value="P:amino acid catabolic process"/>
    <property type="evidence" value="ECO:0007669"/>
    <property type="project" value="TreeGrafter"/>
</dbReference>
<dbReference type="PIRSF" id="PIRSF000090">
    <property type="entry name" value="Beta-ETF"/>
    <property type="match status" value="1"/>
</dbReference>
<comment type="similarity">
    <text evidence="2 8">Belongs to the ETF beta-subunit/FixA family.</text>
</comment>
<evidence type="ECO:0000256" key="6">
    <source>
        <dbReference type="ARBA" id="ARBA00045835"/>
    </source>
</evidence>
<dbReference type="GO" id="GO:0033539">
    <property type="term" value="P:fatty acid beta-oxidation using acyl-CoA dehydrogenase"/>
    <property type="evidence" value="ECO:0007669"/>
    <property type="project" value="TreeGrafter"/>
</dbReference>
<keyword evidence="11" id="KW-1185">Reference proteome</keyword>
<comment type="function">
    <text evidence="8">The electron transfer flavoprotein serves as a specific electron acceptor for several dehydrogenases, including five acyl-CoA dehydrogenases, glutaryl-CoA and sarcosine dehydrogenase. It transfers the electrons to the main mitochondrial respiratory chain via ETF-ubiquinone oxidoreductase (ETF dehydrogenase).</text>
</comment>
<dbReference type="PANTHER" id="PTHR21294:SF8">
    <property type="entry name" value="ELECTRON TRANSFER FLAVOPROTEIN SUBUNIT BETA"/>
    <property type="match status" value="1"/>
</dbReference>
<dbReference type="Proteomes" id="UP000243686">
    <property type="component" value="Unassembled WGS sequence"/>
</dbReference>
<dbReference type="InterPro" id="IPR033948">
    <property type="entry name" value="ETF_beta_N"/>
</dbReference>
<dbReference type="Pfam" id="PF01012">
    <property type="entry name" value="ETF"/>
    <property type="match status" value="1"/>
</dbReference>
<comment type="function">
    <text evidence="6">Heterodimeric electron transfer flavoprotein that accepts electrons from several mitochondrial dehydrogenases, including acyl-CoA dehydrogenases, glutaryl-CoA and sarcosine dehydrogenase. It transfers the electrons to the main mitochondrial respiratory chain via ETF-ubiquinone oxidoreductase. Required for normal mitochondrial fatty acid oxidation and normal amino acid metabolism. ETFB binds an AMP molecule that probably has a purely structural role.</text>
</comment>
<dbReference type="EMBL" id="KV907477">
    <property type="protein sequence ID" value="OON13348.1"/>
    <property type="molecule type" value="Genomic_DNA"/>
</dbReference>
<evidence type="ECO:0000256" key="7">
    <source>
        <dbReference type="ARBA" id="ARBA00046893"/>
    </source>
</evidence>
<feature type="domain" description="Electron transfer flavoprotein alpha/beta-subunit N-terminal" evidence="9">
    <location>
        <begin position="27"/>
        <end position="228"/>
    </location>
</feature>
<keyword evidence="5 8" id="KW-0249">Electron transport</keyword>
<evidence type="ECO:0000313" key="11">
    <source>
        <dbReference type="Proteomes" id="UP000243686"/>
    </source>
</evidence>
<keyword evidence="8" id="KW-0496">Mitochondrion</keyword>
<dbReference type="InterPro" id="IPR014730">
    <property type="entry name" value="ETF_a/b_N"/>
</dbReference>
<accession>A0A1S8WFX0</accession>
<comment type="subunit">
    <text evidence="7">Heterodimer composed of ETFA and ETFB. Identified in a complex that contains ETFA, ETFB and ETFRF1. Interacts with ACADM.</text>
</comment>
<comment type="subcellular location">
    <subcellularLocation>
        <location evidence="1 8">Mitochondrion matrix</location>
    </subcellularLocation>
</comment>
<evidence type="ECO:0000256" key="1">
    <source>
        <dbReference type="ARBA" id="ARBA00004305"/>
    </source>
</evidence>
<evidence type="ECO:0000256" key="5">
    <source>
        <dbReference type="ARBA" id="ARBA00022982"/>
    </source>
</evidence>
<dbReference type="CDD" id="cd01714">
    <property type="entry name" value="ETF_beta"/>
    <property type="match status" value="1"/>
</dbReference>
<evidence type="ECO:0000256" key="3">
    <source>
        <dbReference type="ARBA" id="ARBA00016797"/>
    </source>
</evidence>
<sequence length="269" mass="29357">MSAGLRVLVGCKRVIDYAVKIRVRPDATGVVTEGVKHSMNPFDEIAVEEAIRMREKQLAADILAFNCGSPKGQDVLRVALAMGADRAIQVEVDDPISQKLEPLHVAELLEKIVKEEKIDLVLLGKQAIDNDAVQTGQILAARLGWPQATYASKITKDGNSLIVVREIDGGSSTVKVKLPAVVTVDLRLNQPRYATLPNIMKVRFVEKSLGAKKKPLNVKKLSDFGVELTPHIEILKVEDPPVRVPGIKVDSVETLVAKLKEKGVLPSKK</sequence>
<evidence type="ECO:0000256" key="4">
    <source>
        <dbReference type="ARBA" id="ARBA00022448"/>
    </source>
</evidence>
<dbReference type="SUPFAM" id="SSF52402">
    <property type="entry name" value="Adenine nucleotide alpha hydrolases-like"/>
    <property type="match status" value="1"/>
</dbReference>
<evidence type="ECO:0000256" key="8">
    <source>
        <dbReference type="PIRNR" id="PIRNR000090"/>
    </source>
</evidence>
<comment type="subunit">
    <text evidence="8">Heterodimer of an alpha and a beta subunit.</text>
</comment>
<dbReference type="FunFam" id="3.40.50.620:FF:000011">
    <property type="entry name" value="Electron transfer flavoprotein subunit beta"/>
    <property type="match status" value="1"/>
</dbReference>
<dbReference type="AlphaFoldDB" id="A0A1S8WFX0"/>
<dbReference type="GO" id="GO:0009055">
    <property type="term" value="F:electron transfer activity"/>
    <property type="evidence" value="ECO:0007669"/>
    <property type="project" value="InterPro"/>
</dbReference>
<organism evidence="10 11">
    <name type="scientific">Opisthorchis viverrini</name>
    <name type="common">Southeast Asian liver fluke</name>
    <dbReference type="NCBI Taxonomy" id="6198"/>
    <lineage>
        <taxon>Eukaryota</taxon>
        <taxon>Metazoa</taxon>
        <taxon>Spiralia</taxon>
        <taxon>Lophotrochozoa</taxon>
        <taxon>Platyhelminthes</taxon>
        <taxon>Trematoda</taxon>
        <taxon>Digenea</taxon>
        <taxon>Opisthorchiida</taxon>
        <taxon>Opisthorchiata</taxon>
        <taxon>Opisthorchiidae</taxon>
        <taxon>Opisthorchis</taxon>
    </lineage>
</organism>
<keyword evidence="4 8" id="KW-0813">Transport</keyword>
<proteinExistence type="inferred from homology"/>
<evidence type="ECO:0000313" key="10">
    <source>
        <dbReference type="EMBL" id="OON13348.1"/>
    </source>
</evidence>
<dbReference type="Gene3D" id="3.40.50.620">
    <property type="entry name" value="HUPs"/>
    <property type="match status" value="1"/>
</dbReference>
<dbReference type="SMART" id="SM00893">
    <property type="entry name" value="ETF"/>
    <property type="match status" value="1"/>
</dbReference>
<evidence type="ECO:0000259" key="9">
    <source>
        <dbReference type="SMART" id="SM00893"/>
    </source>
</evidence>
<name>A0A1S8WFX0_OPIVI</name>
<gene>
    <name evidence="10" type="ORF">X801_10882</name>
</gene>